<feature type="domain" description="CarD-like/TRCF RNAP-interacting" evidence="1">
    <location>
        <begin position="1"/>
        <end position="113"/>
    </location>
</feature>
<evidence type="ECO:0000259" key="1">
    <source>
        <dbReference type="SMART" id="SM01058"/>
    </source>
</evidence>
<dbReference type="Pfam" id="PF02559">
    <property type="entry name" value="CarD_TRCF_RID"/>
    <property type="match status" value="1"/>
</dbReference>
<keyword evidence="3" id="KW-1185">Reference proteome</keyword>
<dbReference type="InterPro" id="IPR042215">
    <property type="entry name" value="CarD-like_C"/>
</dbReference>
<dbReference type="SMART" id="SM01058">
    <property type="entry name" value="CarD_TRCF"/>
    <property type="match status" value="1"/>
</dbReference>
<dbReference type="OrthoDB" id="9786074at2"/>
<dbReference type="PANTHER" id="PTHR38447:SF1">
    <property type="entry name" value="RNA POLYMERASE-BINDING TRANSCRIPTION FACTOR CARD"/>
    <property type="match status" value="1"/>
</dbReference>
<dbReference type="GO" id="GO:0009303">
    <property type="term" value="P:rRNA transcription"/>
    <property type="evidence" value="ECO:0007669"/>
    <property type="project" value="TreeGrafter"/>
</dbReference>
<dbReference type="InterPro" id="IPR052531">
    <property type="entry name" value="CarD-like_regulator"/>
</dbReference>
<dbReference type="STRING" id="573061.Clocel_3230"/>
<dbReference type="HOGENOM" id="CLU_048259_2_0_9"/>
<accession>D9SUG1</accession>
<dbReference type="AlphaFoldDB" id="D9SUG1"/>
<dbReference type="Proteomes" id="UP000002730">
    <property type="component" value="Chromosome"/>
</dbReference>
<dbReference type="KEGG" id="ccb:Clocel_3230"/>
<sequence length="174" mass="20435">MFKINDYIIYGGNGVCRVLDIGIPAINIGDSKRKYYTLQQVYKNGSVIYTPVDNDRVVMRKLISKEEAKELTRNLDSIEILLIDDDKMLEERYKEVMNKYDCTEMIKIIKTSYSRTKERLEQGKKNTMIDDKYLKIAEENLFGELAITLNRTKEQIKDFIDQQVRKPYNLEEGV</sequence>
<reference evidence="2 3" key="1">
    <citation type="submission" date="2010-08" db="EMBL/GenBank/DDBJ databases">
        <title>Complete sequence of Clostridium cellulovorans 743B.</title>
        <authorList>
            <consortium name="US DOE Joint Genome Institute"/>
            <person name="Lucas S."/>
            <person name="Copeland A."/>
            <person name="Lapidus A."/>
            <person name="Cheng J.-F."/>
            <person name="Bruce D."/>
            <person name="Goodwin L."/>
            <person name="Pitluck S."/>
            <person name="Chertkov O."/>
            <person name="Detter J.C."/>
            <person name="Han C."/>
            <person name="Tapia R."/>
            <person name="Land M."/>
            <person name="Hauser L."/>
            <person name="Chang Y.-J."/>
            <person name="Jeffries C."/>
            <person name="Kyrpides N."/>
            <person name="Ivanova N."/>
            <person name="Mikhailova N."/>
            <person name="Hemme C.L."/>
            <person name="Woyke T."/>
        </authorList>
    </citation>
    <scope>NUCLEOTIDE SEQUENCE [LARGE SCALE GENOMIC DNA]</scope>
    <source>
        <strain evidence="3">ATCC 35296 / DSM 3052 / OCM 3 / 743B</strain>
    </source>
</reference>
<dbReference type="RefSeq" id="WP_010073301.1">
    <property type="nucleotide sequence ID" value="NC_014393.1"/>
</dbReference>
<dbReference type="SUPFAM" id="SSF141259">
    <property type="entry name" value="CarD-like"/>
    <property type="match status" value="1"/>
</dbReference>
<dbReference type="Gene3D" id="1.20.58.1290">
    <property type="entry name" value="CarD-like, C-terminal domain"/>
    <property type="match status" value="1"/>
</dbReference>
<proteinExistence type="predicted"/>
<gene>
    <name evidence="2" type="ordered locus">Clocel_3230</name>
</gene>
<dbReference type="EMBL" id="CP002160">
    <property type="protein sequence ID" value="ADL52916.1"/>
    <property type="molecule type" value="Genomic_DNA"/>
</dbReference>
<protein>
    <submittedName>
        <fullName evidence="2">Transcription factor CarD</fullName>
    </submittedName>
</protein>
<dbReference type="InterPro" id="IPR003711">
    <property type="entry name" value="CarD-like/TRCF_RID"/>
</dbReference>
<name>D9SUG1_CLOC7</name>
<dbReference type="Gene3D" id="2.40.10.170">
    <property type="match status" value="1"/>
</dbReference>
<dbReference type="InterPro" id="IPR036101">
    <property type="entry name" value="CarD-like/TRCF_RID_sf"/>
</dbReference>
<evidence type="ECO:0000313" key="3">
    <source>
        <dbReference type="Proteomes" id="UP000002730"/>
    </source>
</evidence>
<organism evidence="2 3">
    <name type="scientific">Clostridium cellulovorans (strain ATCC 35296 / DSM 3052 / OCM 3 / 743B)</name>
    <dbReference type="NCBI Taxonomy" id="573061"/>
    <lineage>
        <taxon>Bacteria</taxon>
        <taxon>Bacillati</taxon>
        <taxon>Bacillota</taxon>
        <taxon>Clostridia</taxon>
        <taxon>Eubacteriales</taxon>
        <taxon>Clostridiaceae</taxon>
        <taxon>Clostridium</taxon>
    </lineage>
</organism>
<dbReference type="eggNOG" id="COG1329">
    <property type="taxonomic scope" value="Bacteria"/>
</dbReference>
<evidence type="ECO:0000313" key="2">
    <source>
        <dbReference type="EMBL" id="ADL52916.1"/>
    </source>
</evidence>
<dbReference type="PANTHER" id="PTHR38447">
    <property type="entry name" value="TRANSCRIPTION FACTOR YDEB-RELATED"/>
    <property type="match status" value="1"/>
</dbReference>